<evidence type="ECO:0000259" key="4">
    <source>
        <dbReference type="PROSITE" id="PS50995"/>
    </source>
</evidence>
<reference evidence="6" key="1">
    <citation type="submission" date="2017-09" db="EMBL/GenBank/DDBJ databases">
        <title>Genome sequence of Nannocystis excedens DSM 71.</title>
        <authorList>
            <person name="Blom J."/>
        </authorList>
    </citation>
    <scope>NUCLEOTIDE SEQUENCE [LARGE SCALE GENOMIC DNA]</scope>
    <source>
        <strain evidence="6">type strain: E19</strain>
    </source>
</reference>
<dbReference type="PANTHER" id="PTHR42756">
    <property type="entry name" value="TRANSCRIPTIONAL REGULATOR, MARR"/>
    <property type="match status" value="1"/>
</dbReference>
<name>A0A2C9DD90_9HYPH</name>
<dbReference type="EMBL" id="LT960614">
    <property type="protein sequence ID" value="SON58216.1"/>
    <property type="molecule type" value="Genomic_DNA"/>
</dbReference>
<dbReference type="AlphaFoldDB" id="A0A2C9DD90"/>
<keyword evidence="6" id="KW-1185">Reference proteome</keyword>
<dbReference type="InterPro" id="IPR036390">
    <property type="entry name" value="WH_DNA-bd_sf"/>
</dbReference>
<sequence length="167" mass="18620">MSRMDDVDKIIAQWNRERPDLDVGPMALLGRLGRLRERLLREVEKVFSAYGLNSAGFDVLATLRRSGPPYSLSPGELMGQMMITSGTMTNRVDQLIKAGLVSRTQNPDDRRGMIISLTPTGFDLIEKAVAAHVANQHRLVASLSREEQDALNQLLKTYLARLDNADQ</sequence>
<keyword evidence="3" id="KW-0804">Transcription</keyword>
<evidence type="ECO:0000256" key="1">
    <source>
        <dbReference type="ARBA" id="ARBA00023015"/>
    </source>
</evidence>
<dbReference type="PRINTS" id="PR00598">
    <property type="entry name" value="HTHMARR"/>
</dbReference>
<evidence type="ECO:0000256" key="3">
    <source>
        <dbReference type="ARBA" id="ARBA00023163"/>
    </source>
</evidence>
<dbReference type="InterPro" id="IPR000835">
    <property type="entry name" value="HTH_MarR-typ"/>
</dbReference>
<dbReference type="Gene3D" id="1.10.10.10">
    <property type="entry name" value="Winged helix-like DNA-binding domain superfamily/Winged helix DNA-binding domain"/>
    <property type="match status" value="1"/>
</dbReference>
<dbReference type="PROSITE" id="PS50995">
    <property type="entry name" value="HTH_MARR_2"/>
    <property type="match status" value="1"/>
</dbReference>
<dbReference type="Pfam" id="PF01047">
    <property type="entry name" value="MarR"/>
    <property type="match status" value="1"/>
</dbReference>
<dbReference type="GO" id="GO:0003677">
    <property type="term" value="F:DNA binding"/>
    <property type="evidence" value="ECO:0007669"/>
    <property type="project" value="UniProtKB-KW"/>
</dbReference>
<gene>
    <name evidence="5" type="primary">marR</name>
    <name evidence="5" type="ORF">HDIA_4675</name>
</gene>
<proteinExistence type="predicted"/>
<dbReference type="SMART" id="SM00347">
    <property type="entry name" value="HTH_MARR"/>
    <property type="match status" value="1"/>
</dbReference>
<accession>A0A2C9DD90</accession>
<dbReference type="KEGG" id="hdi:HDIA_4675"/>
<dbReference type="SUPFAM" id="SSF46785">
    <property type="entry name" value="Winged helix' DNA-binding domain"/>
    <property type="match status" value="1"/>
</dbReference>
<evidence type="ECO:0000313" key="6">
    <source>
        <dbReference type="Proteomes" id="UP000223606"/>
    </source>
</evidence>
<dbReference type="GO" id="GO:0003700">
    <property type="term" value="F:DNA-binding transcription factor activity"/>
    <property type="evidence" value="ECO:0007669"/>
    <property type="project" value="InterPro"/>
</dbReference>
<dbReference type="Proteomes" id="UP000223606">
    <property type="component" value="Chromosome 1"/>
</dbReference>
<evidence type="ECO:0000313" key="5">
    <source>
        <dbReference type="EMBL" id="SON58216.1"/>
    </source>
</evidence>
<keyword evidence="2" id="KW-0238">DNA-binding</keyword>
<dbReference type="InterPro" id="IPR023187">
    <property type="entry name" value="Tscrpt_reg_MarR-type_CS"/>
</dbReference>
<dbReference type="PROSITE" id="PS01117">
    <property type="entry name" value="HTH_MARR_1"/>
    <property type="match status" value="1"/>
</dbReference>
<feature type="domain" description="HTH marR-type" evidence="4">
    <location>
        <begin position="25"/>
        <end position="160"/>
    </location>
</feature>
<organism evidence="5 6">
    <name type="scientific">Hartmannibacter diazotrophicus</name>
    <dbReference type="NCBI Taxonomy" id="1482074"/>
    <lineage>
        <taxon>Bacteria</taxon>
        <taxon>Pseudomonadati</taxon>
        <taxon>Pseudomonadota</taxon>
        <taxon>Alphaproteobacteria</taxon>
        <taxon>Hyphomicrobiales</taxon>
        <taxon>Pleomorphomonadaceae</taxon>
        <taxon>Hartmannibacter</taxon>
    </lineage>
</organism>
<evidence type="ECO:0000256" key="2">
    <source>
        <dbReference type="ARBA" id="ARBA00023125"/>
    </source>
</evidence>
<keyword evidence="1" id="KW-0805">Transcription regulation</keyword>
<dbReference type="InterPro" id="IPR036388">
    <property type="entry name" value="WH-like_DNA-bd_sf"/>
</dbReference>
<dbReference type="PANTHER" id="PTHR42756:SF1">
    <property type="entry name" value="TRANSCRIPTIONAL REPRESSOR OF EMRAB OPERON"/>
    <property type="match status" value="1"/>
</dbReference>
<protein>
    <submittedName>
        <fullName evidence="5">Multiple antibiotic resistance protein MarR</fullName>
    </submittedName>
</protein>